<evidence type="ECO:0000256" key="1">
    <source>
        <dbReference type="SAM" id="Phobius"/>
    </source>
</evidence>
<proteinExistence type="predicted"/>
<dbReference type="Proteomes" id="UP000031599">
    <property type="component" value="Unassembled WGS sequence"/>
</dbReference>
<sequence length="46" mass="4780">MDSDLFIFITGFVILTPVVASVGILIWSGSREPPAEGSGPDDATSN</sequence>
<keyword evidence="1" id="KW-0472">Membrane</keyword>
<dbReference type="AlphaFoldDB" id="A0A0C1ZR95"/>
<keyword evidence="1" id="KW-0812">Transmembrane</keyword>
<reference evidence="2 3" key="1">
    <citation type="submission" date="2014-12" db="EMBL/GenBank/DDBJ databases">
        <title>Genome assembly of Enhygromyxa salina DSM 15201.</title>
        <authorList>
            <person name="Sharma G."/>
            <person name="Subramanian S."/>
        </authorList>
    </citation>
    <scope>NUCLEOTIDE SEQUENCE [LARGE SCALE GENOMIC DNA]</scope>
    <source>
        <strain evidence="2 3">DSM 15201</strain>
    </source>
</reference>
<gene>
    <name evidence="2" type="ORF">DB30_07981</name>
</gene>
<keyword evidence="1" id="KW-1133">Transmembrane helix</keyword>
<evidence type="ECO:0000313" key="2">
    <source>
        <dbReference type="EMBL" id="KIG13533.1"/>
    </source>
</evidence>
<accession>A0A0C1ZR95</accession>
<evidence type="ECO:0000313" key="3">
    <source>
        <dbReference type="Proteomes" id="UP000031599"/>
    </source>
</evidence>
<name>A0A0C1ZR95_9BACT</name>
<dbReference type="EMBL" id="JMCC02000093">
    <property type="protein sequence ID" value="KIG13533.1"/>
    <property type="molecule type" value="Genomic_DNA"/>
</dbReference>
<protein>
    <submittedName>
        <fullName evidence="2">Uncharacterized protein</fullName>
    </submittedName>
</protein>
<comment type="caution">
    <text evidence="2">The sequence shown here is derived from an EMBL/GenBank/DDBJ whole genome shotgun (WGS) entry which is preliminary data.</text>
</comment>
<organism evidence="2 3">
    <name type="scientific">Enhygromyxa salina</name>
    <dbReference type="NCBI Taxonomy" id="215803"/>
    <lineage>
        <taxon>Bacteria</taxon>
        <taxon>Pseudomonadati</taxon>
        <taxon>Myxococcota</taxon>
        <taxon>Polyangia</taxon>
        <taxon>Nannocystales</taxon>
        <taxon>Nannocystaceae</taxon>
        <taxon>Enhygromyxa</taxon>
    </lineage>
</organism>
<feature type="transmembrane region" description="Helical" evidence="1">
    <location>
        <begin position="6"/>
        <end position="27"/>
    </location>
</feature>